<dbReference type="Proteomes" id="UP000076722">
    <property type="component" value="Unassembled WGS sequence"/>
</dbReference>
<dbReference type="CDD" id="cd00067">
    <property type="entry name" value="GAL4"/>
    <property type="match status" value="1"/>
</dbReference>
<accession>A0A164UG72</accession>
<evidence type="ECO:0000256" key="2">
    <source>
        <dbReference type="SAM" id="MobiDB-lite"/>
    </source>
</evidence>
<dbReference type="GO" id="GO:0008270">
    <property type="term" value="F:zinc ion binding"/>
    <property type="evidence" value="ECO:0007669"/>
    <property type="project" value="InterPro"/>
</dbReference>
<dbReference type="GO" id="GO:0001080">
    <property type="term" value="P:nitrogen catabolite activation of transcription from RNA polymerase II promoter"/>
    <property type="evidence" value="ECO:0007669"/>
    <property type="project" value="TreeGrafter"/>
</dbReference>
<feature type="compositionally biased region" description="Low complexity" evidence="2">
    <location>
        <begin position="107"/>
        <end position="121"/>
    </location>
</feature>
<sequence>MADSPSLSTGFTSQSIQNTLHQVATSLPTPRKQNIACDACRNRKVKCHQRVGQEKHCQTKGYPCTFFVQQATSEKKRGTGSTRRRGSSISSECAGPFQVQTSLLAAPTTPATPTTPRLPATFNHPSLPVGTSGHQSHSLSPRVSDDQNNIMQLILYLLTPEDPSQMPTYLSNGGYRGYRHTGHEKNYVSWGEIGRKLEDQVFRTEFALDLVEVYFQICHTRMPLLSPDEFRNDLRKCIPSNLLAQLTMPVSFLQAPQIHSADPDRTVHPALLAIVLAWGAKFSEHPILVQDRTENGGRSCIAQTLLSKSREVAEAEKVHRVATPDHIVTALLMEPLQSQNPNDPDGTRHFWVSCAIRHLFDLQINHRSSKDNFVNGELKGTLRLAWWIAVLGDAYCAAFFRKKCVIEDEDYNIDVLDEEQTEAHHAGNMNGTSSAQSQYHSWMMAAHTMARCARLMARQLWRPVTEAEGIPAEQVYHIAKLLDNWRDEYLTRVGVPSNFQAEWDFVAAVSACSSDAQFHVLWVVLYNAIDEFGIREFNDATRSGQSPSRLVNYAQIETVKNRVSDEALRGALRIAGLAGVLTSNGYLRLDPNVLHFAIYAAGVLLARLGRPEVRACVAGLQQYGYAYEEAFSQAAEIEQLFNENGSGLLPDTQFVDPFTHS</sequence>
<reference evidence="4 5" key="1">
    <citation type="journal article" date="2016" name="Mol. Biol. Evol.">
        <title>Comparative Genomics of Early-Diverging Mushroom-Forming Fungi Provides Insights into the Origins of Lignocellulose Decay Capabilities.</title>
        <authorList>
            <person name="Nagy L.G."/>
            <person name="Riley R."/>
            <person name="Tritt A."/>
            <person name="Adam C."/>
            <person name="Daum C."/>
            <person name="Floudas D."/>
            <person name="Sun H."/>
            <person name="Yadav J.S."/>
            <person name="Pangilinan J."/>
            <person name="Larsson K.H."/>
            <person name="Matsuura K."/>
            <person name="Barry K."/>
            <person name="Labutti K."/>
            <person name="Kuo R."/>
            <person name="Ohm R.A."/>
            <person name="Bhattacharya S.S."/>
            <person name="Shirouzu T."/>
            <person name="Yoshinaga Y."/>
            <person name="Martin F.M."/>
            <person name="Grigoriev I.V."/>
            <person name="Hibbett D.S."/>
        </authorList>
    </citation>
    <scope>NUCLEOTIDE SEQUENCE [LARGE SCALE GENOMIC DNA]</scope>
    <source>
        <strain evidence="4 5">HHB9708</strain>
    </source>
</reference>
<dbReference type="SUPFAM" id="SSF57701">
    <property type="entry name" value="Zn2/Cys6 DNA-binding domain"/>
    <property type="match status" value="1"/>
</dbReference>
<organism evidence="4 5">
    <name type="scientific">Sistotremastrum niveocremeum HHB9708</name>
    <dbReference type="NCBI Taxonomy" id="1314777"/>
    <lineage>
        <taxon>Eukaryota</taxon>
        <taxon>Fungi</taxon>
        <taxon>Dikarya</taxon>
        <taxon>Basidiomycota</taxon>
        <taxon>Agaricomycotina</taxon>
        <taxon>Agaricomycetes</taxon>
        <taxon>Sistotremastrales</taxon>
        <taxon>Sistotremastraceae</taxon>
        <taxon>Sertulicium</taxon>
        <taxon>Sertulicium niveocremeum</taxon>
    </lineage>
</organism>
<name>A0A164UG72_9AGAM</name>
<dbReference type="STRING" id="1314777.A0A164UG72"/>
<dbReference type="Pfam" id="PF00172">
    <property type="entry name" value="Zn_clus"/>
    <property type="match status" value="1"/>
</dbReference>
<dbReference type="EMBL" id="KV419408">
    <property type="protein sequence ID" value="KZS93200.1"/>
    <property type="molecule type" value="Genomic_DNA"/>
</dbReference>
<feature type="compositionally biased region" description="Polar residues" evidence="2">
    <location>
        <begin position="132"/>
        <end position="143"/>
    </location>
</feature>
<feature type="region of interest" description="Disordered" evidence="2">
    <location>
        <begin position="107"/>
        <end position="143"/>
    </location>
</feature>
<dbReference type="PANTHER" id="PTHR31668">
    <property type="entry name" value="GLUCOSE TRANSPORT TRANSCRIPTION REGULATOR RGT1-RELATED-RELATED"/>
    <property type="match status" value="1"/>
</dbReference>
<evidence type="ECO:0000259" key="3">
    <source>
        <dbReference type="Pfam" id="PF00172"/>
    </source>
</evidence>
<dbReference type="Gene3D" id="4.10.240.10">
    <property type="entry name" value="Zn(2)-C6 fungal-type DNA-binding domain"/>
    <property type="match status" value="1"/>
</dbReference>
<evidence type="ECO:0000256" key="1">
    <source>
        <dbReference type="ARBA" id="ARBA00023242"/>
    </source>
</evidence>
<feature type="region of interest" description="Disordered" evidence="2">
    <location>
        <begin position="73"/>
        <end position="92"/>
    </location>
</feature>
<evidence type="ECO:0000313" key="5">
    <source>
        <dbReference type="Proteomes" id="UP000076722"/>
    </source>
</evidence>
<dbReference type="InterPro" id="IPR050797">
    <property type="entry name" value="Carb_Metab_Trans_Reg"/>
</dbReference>
<protein>
    <recommendedName>
        <fullName evidence="3">Zn(2)-C6 fungal-type domain-containing protein</fullName>
    </recommendedName>
</protein>
<gene>
    <name evidence="4" type="ORF">SISNIDRAFT_509317</name>
</gene>
<evidence type="ECO:0000313" key="4">
    <source>
        <dbReference type="EMBL" id="KZS93200.1"/>
    </source>
</evidence>
<dbReference type="AlphaFoldDB" id="A0A164UG72"/>
<dbReference type="CDD" id="cd12148">
    <property type="entry name" value="fungal_TF_MHR"/>
    <property type="match status" value="1"/>
</dbReference>
<feature type="domain" description="Zn(2)-C6 fungal-type" evidence="3">
    <location>
        <begin position="36"/>
        <end position="68"/>
    </location>
</feature>
<dbReference type="GO" id="GO:0005634">
    <property type="term" value="C:nucleus"/>
    <property type="evidence" value="ECO:0007669"/>
    <property type="project" value="TreeGrafter"/>
</dbReference>
<dbReference type="PANTHER" id="PTHR31668:SF4">
    <property type="entry name" value="TRANSCRIPTIONAL ACTIVATOR PROTEIN DAL81"/>
    <property type="match status" value="1"/>
</dbReference>
<keyword evidence="1" id="KW-0539">Nucleus</keyword>
<dbReference type="InterPro" id="IPR001138">
    <property type="entry name" value="Zn2Cys6_DnaBD"/>
</dbReference>
<proteinExistence type="predicted"/>
<dbReference type="GO" id="GO:0000981">
    <property type="term" value="F:DNA-binding transcription factor activity, RNA polymerase II-specific"/>
    <property type="evidence" value="ECO:0007669"/>
    <property type="project" value="InterPro"/>
</dbReference>
<keyword evidence="5" id="KW-1185">Reference proteome</keyword>
<dbReference type="InterPro" id="IPR036864">
    <property type="entry name" value="Zn2-C6_fun-type_DNA-bd_sf"/>
</dbReference>
<dbReference type="OrthoDB" id="2534600at2759"/>